<accession>A0A2M8GNM2</accession>
<dbReference type="Pfam" id="PF00583">
    <property type="entry name" value="Acetyltransf_1"/>
    <property type="match status" value="1"/>
</dbReference>
<dbReference type="CDD" id="cd04301">
    <property type="entry name" value="NAT_SF"/>
    <property type="match status" value="1"/>
</dbReference>
<evidence type="ECO:0000313" key="3">
    <source>
        <dbReference type="Proteomes" id="UP000229370"/>
    </source>
</evidence>
<reference evidence="3" key="1">
    <citation type="submission" date="2017-09" db="EMBL/GenBank/DDBJ databases">
        <title>Depth-based differentiation of microbial function through sediment-hosted aquifers and enrichment of novel symbionts in the deep terrestrial subsurface.</title>
        <authorList>
            <person name="Probst A.J."/>
            <person name="Ladd B."/>
            <person name="Jarett J.K."/>
            <person name="Geller-Mcgrath D.E."/>
            <person name="Sieber C.M.K."/>
            <person name="Emerson J.B."/>
            <person name="Anantharaman K."/>
            <person name="Thomas B.C."/>
            <person name="Malmstrom R."/>
            <person name="Stieglmeier M."/>
            <person name="Klingl A."/>
            <person name="Woyke T."/>
            <person name="Ryan C.M."/>
            <person name="Banfield J.F."/>
        </authorList>
    </citation>
    <scope>NUCLEOTIDE SEQUENCE [LARGE SCALE GENOMIC DNA]</scope>
</reference>
<dbReference type="SUPFAM" id="SSF55729">
    <property type="entry name" value="Acyl-CoA N-acyltransferases (Nat)"/>
    <property type="match status" value="1"/>
</dbReference>
<comment type="caution">
    <text evidence="2">The sequence shown here is derived from an EMBL/GenBank/DDBJ whole genome shotgun (WGS) entry which is preliminary data.</text>
</comment>
<name>A0A2M8GNM2_9BACT</name>
<dbReference type="Proteomes" id="UP000229370">
    <property type="component" value="Unassembled WGS sequence"/>
</dbReference>
<sequence length="180" mass="21100">MVIFQGKTEKGLEVIIRYPKREDAQILRHYINTLSKERTYILFQGEQLSLREEKKYLNSVIKQINKNEAIILLVFHKDQLIAETDIKMQLRSENHVGAFGISVAKDYRSQGVGKLLMDLVIKEAKINLKKLKIIRLGVFANNFIAQKMYQQFGFIKYGNLPKGFLRRGQYVDHVYMYKNI</sequence>
<dbReference type="GO" id="GO:0016747">
    <property type="term" value="F:acyltransferase activity, transferring groups other than amino-acyl groups"/>
    <property type="evidence" value="ECO:0007669"/>
    <property type="project" value="InterPro"/>
</dbReference>
<dbReference type="InterPro" id="IPR016181">
    <property type="entry name" value="Acyl_CoA_acyltransferase"/>
</dbReference>
<organism evidence="2 3">
    <name type="scientific">Candidatus Roizmanbacteria bacterium CG_4_8_14_3_um_filter_36_10</name>
    <dbReference type="NCBI Taxonomy" id="1974834"/>
    <lineage>
        <taxon>Bacteria</taxon>
        <taxon>Candidatus Roizmaniibacteriota</taxon>
    </lineage>
</organism>
<protein>
    <recommendedName>
        <fullName evidence="1">N-acetyltransferase domain-containing protein</fullName>
    </recommendedName>
</protein>
<dbReference type="PROSITE" id="PS51186">
    <property type="entry name" value="GNAT"/>
    <property type="match status" value="1"/>
</dbReference>
<dbReference type="PANTHER" id="PTHR43415">
    <property type="entry name" value="SPERMIDINE N(1)-ACETYLTRANSFERASE"/>
    <property type="match status" value="1"/>
</dbReference>
<proteinExistence type="predicted"/>
<feature type="domain" description="N-acetyltransferase" evidence="1">
    <location>
        <begin position="14"/>
        <end position="180"/>
    </location>
</feature>
<dbReference type="InterPro" id="IPR000182">
    <property type="entry name" value="GNAT_dom"/>
</dbReference>
<gene>
    <name evidence="2" type="ORF">CO007_00930</name>
</gene>
<evidence type="ECO:0000313" key="2">
    <source>
        <dbReference type="EMBL" id="PJC82146.1"/>
    </source>
</evidence>
<dbReference type="AlphaFoldDB" id="A0A2M8GNM2"/>
<evidence type="ECO:0000259" key="1">
    <source>
        <dbReference type="PROSITE" id="PS51186"/>
    </source>
</evidence>
<dbReference type="Gene3D" id="3.40.630.30">
    <property type="match status" value="1"/>
</dbReference>
<dbReference type="EMBL" id="PFQK01000022">
    <property type="protein sequence ID" value="PJC82146.1"/>
    <property type="molecule type" value="Genomic_DNA"/>
</dbReference>
<dbReference type="PANTHER" id="PTHR43415:SF3">
    <property type="entry name" value="GNAT-FAMILY ACETYLTRANSFERASE"/>
    <property type="match status" value="1"/>
</dbReference>